<keyword evidence="1" id="KW-0812">Transmembrane</keyword>
<keyword evidence="1" id="KW-1133">Transmembrane helix</keyword>
<protein>
    <submittedName>
        <fullName evidence="2">Uncharacterized protein</fullName>
    </submittedName>
</protein>
<keyword evidence="1" id="KW-0472">Membrane</keyword>
<feature type="transmembrane region" description="Helical" evidence="1">
    <location>
        <begin position="44"/>
        <end position="61"/>
    </location>
</feature>
<evidence type="ECO:0000256" key="1">
    <source>
        <dbReference type="SAM" id="Phobius"/>
    </source>
</evidence>
<proteinExistence type="predicted"/>
<dbReference type="EnsemblPlants" id="novel_model_7527_5bd9a17a">
    <property type="protein sequence ID" value="cds.novel_model_7527_5bd9a17a"/>
    <property type="gene ID" value="novel_gene_4018_5bd9a17a"/>
</dbReference>
<keyword evidence="3" id="KW-1185">Reference proteome</keyword>
<reference evidence="2" key="1">
    <citation type="submission" date="2021-03" db="UniProtKB">
        <authorList>
            <consortium name="EnsemblPlants"/>
        </authorList>
    </citation>
    <scope>IDENTIFICATION</scope>
</reference>
<dbReference type="Gramene" id="novel_model_7527_5bd9a17a">
    <property type="protein sequence ID" value="cds.novel_model_7527_5bd9a17a"/>
    <property type="gene ID" value="novel_gene_4018_5bd9a17a"/>
</dbReference>
<evidence type="ECO:0000313" key="2">
    <source>
        <dbReference type="EnsemblPlants" id="cds.novel_model_7527_5bd9a17a"/>
    </source>
</evidence>
<name>A0A803RBT4_CANSA</name>
<evidence type="ECO:0000313" key="3">
    <source>
        <dbReference type="Proteomes" id="UP000596661"/>
    </source>
</evidence>
<sequence length="69" mass="8447">MEMTVISRRNLTVKIDRRRPRSGKGLVWPQRSWVRRKKRQRSKLCGWSLMGCLGITRKYWVRDRLGFWI</sequence>
<dbReference type="Proteomes" id="UP000596661">
    <property type="component" value="Unassembled WGS sequence"/>
</dbReference>
<accession>A0A803RBT4</accession>
<dbReference type="AlphaFoldDB" id="A0A803RBT4"/>
<organism evidence="2 3">
    <name type="scientific">Cannabis sativa</name>
    <name type="common">Hemp</name>
    <name type="synonym">Marijuana</name>
    <dbReference type="NCBI Taxonomy" id="3483"/>
    <lineage>
        <taxon>Eukaryota</taxon>
        <taxon>Viridiplantae</taxon>
        <taxon>Streptophyta</taxon>
        <taxon>Embryophyta</taxon>
        <taxon>Tracheophyta</taxon>
        <taxon>Spermatophyta</taxon>
        <taxon>Magnoliopsida</taxon>
        <taxon>eudicotyledons</taxon>
        <taxon>Gunneridae</taxon>
        <taxon>Pentapetalae</taxon>
        <taxon>rosids</taxon>
        <taxon>fabids</taxon>
        <taxon>Rosales</taxon>
        <taxon>Cannabaceae</taxon>
        <taxon>Cannabis</taxon>
    </lineage>
</organism>
<dbReference type="EMBL" id="UZAU01000840">
    <property type="status" value="NOT_ANNOTATED_CDS"/>
    <property type="molecule type" value="Genomic_DNA"/>
</dbReference>